<dbReference type="OMA" id="CYMPVVD"/>
<dbReference type="GeneID" id="119733812"/>
<dbReference type="OrthoDB" id="79771at2759"/>
<dbReference type="Proteomes" id="UP000887568">
    <property type="component" value="Unplaced"/>
</dbReference>
<feature type="region of interest" description="Disordered" evidence="1">
    <location>
        <begin position="1"/>
        <end position="34"/>
    </location>
</feature>
<evidence type="ECO:0000259" key="2">
    <source>
        <dbReference type="PROSITE" id="PS50004"/>
    </source>
</evidence>
<dbReference type="CDD" id="cd00030">
    <property type="entry name" value="C2"/>
    <property type="match status" value="1"/>
</dbReference>
<feature type="region of interest" description="Disordered" evidence="1">
    <location>
        <begin position="278"/>
        <end position="387"/>
    </location>
</feature>
<feature type="compositionally biased region" description="Basic and acidic residues" evidence="1">
    <location>
        <begin position="1277"/>
        <end position="1313"/>
    </location>
</feature>
<dbReference type="SUPFAM" id="SSF49562">
    <property type="entry name" value="C2 domain (Calcium/lipid-binding domain, CaLB)"/>
    <property type="match status" value="3"/>
</dbReference>
<accession>A0A914AGJ7</accession>
<feature type="domain" description="C2" evidence="2">
    <location>
        <begin position="1299"/>
        <end position="1428"/>
    </location>
</feature>
<dbReference type="GO" id="GO:0060271">
    <property type="term" value="P:cilium assembly"/>
    <property type="evidence" value="ECO:0007669"/>
    <property type="project" value="TreeGrafter"/>
</dbReference>
<evidence type="ECO:0000313" key="3">
    <source>
        <dbReference type="EnsemblMetazoa" id="XP_038063110.1"/>
    </source>
</evidence>
<name>A0A914AGJ7_PATMI</name>
<feature type="compositionally biased region" description="Basic and acidic residues" evidence="1">
    <location>
        <begin position="1594"/>
        <end position="1615"/>
    </location>
</feature>
<feature type="region of interest" description="Disordered" evidence="1">
    <location>
        <begin position="1002"/>
        <end position="1029"/>
    </location>
</feature>
<feature type="compositionally biased region" description="Low complexity" evidence="1">
    <location>
        <begin position="295"/>
        <end position="311"/>
    </location>
</feature>
<feature type="compositionally biased region" description="Basic residues" evidence="1">
    <location>
        <begin position="2110"/>
        <end position="2120"/>
    </location>
</feature>
<feature type="region of interest" description="Disordered" evidence="1">
    <location>
        <begin position="218"/>
        <end position="239"/>
    </location>
</feature>
<feature type="compositionally biased region" description="Polar residues" evidence="1">
    <location>
        <begin position="2033"/>
        <end position="2052"/>
    </location>
</feature>
<dbReference type="SMART" id="SM00239">
    <property type="entry name" value="C2"/>
    <property type="match status" value="4"/>
</dbReference>
<dbReference type="GO" id="GO:0071539">
    <property type="term" value="P:protein localization to centrosome"/>
    <property type="evidence" value="ECO:0007669"/>
    <property type="project" value="TreeGrafter"/>
</dbReference>
<feature type="compositionally biased region" description="Low complexity" evidence="1">
    <location>
        <begin position="1483"/>
        <end position="1508"/>
    </location>
</feature>
<feature type="compositionally biased region" description="Basic and acidic residues" evidence="1">
    <location>
        <begin position="1925"/>
        <end position="2006"/>
    </location>
</feature>
<feature type="compositionally biased region" description="Basic and acidic residues" evidence="1">
    <location>
        <begin position="1787"/>
        <end position="1798"/>
    </location>
</feature>
<protein>
    <recommendedName>
        <fullName evidence="2">C2 domain-containing protein</fullName>
    </recommendedName>
</protein>
<dbReference type="PANTHER" id="PTHR21254:SF1">
    <property type="entry name" value="C2 DOMAIN-CONTAINING PROTEIN 3"/>
    <property type="match status" value="1"/>
</dbReference>
<feature type="region of interest" description="Disordered" evidence="1">
    <location>
        <begin position="1528"/>
        <end position="1551"/>
    </location>
</feature>
<dbReference type="CTD" id="26005"/>
<feature type="compositionally biased region" description="Polar residues" evidence="1">
    <location>
        <begin position="338"/>
        <end position="352"/>
    </location>
</feature>
<feature type="compositionally biased region" description="Basic residues" evidence="1">
    <location>
        <begin position="88"/>
        <end position="105"/>
    </location>
</feature>
<dbReference type="PROSITE" id="PS50004">
    <property type="entry name" value="C2"/>
    <property type="match status" value="1"/>
</dbReference>
<dbReference type="Gene3D" id="2.60.40.150">
    <property type="entry name" value="C2 domain"/>
    <property type="match status" value="3"/>
</dbReference>
<feature type="compositionally biased region" description="Polar residues" evidence="1">
    <location>
        <begin position="1624"/>
        <end position="1643"/>
    </location>
</feature>
<dbReference type="RefSeq" id="XP_038063110.1">
    <property type="nucleotide sequence ID" value="XM_038207182.1"/>
</dbReference>
<sequence length="2151" mass="237014">MEKASENARLRRRHSSMSEAASSDSDASRTSRVSFQEPLVEKEVNPADGLSVQRLTLLGRIHIARVMIDSLTLRTPPGGGTPDVRPSRGGRGRGRPPRPSTKPKTKKCTYFVEYRFPVTASPREQSLVNNMATEVMRLASKKVDSNGEITFGHRSVFPVRFDGTAVDSWWKQLLVFKIFSRTAGQKSPVFLGVASLPLRSVLQSPDLSLLNIEVDARDKTQSDSPTITGADESSASGSAKDAVVGTLKMSIELASDSKDFPTALARMKLAELRGAKICPLPSNQPHLPIKIPTGSVESDSKSSSRSVQTDSLAAQVAESTSGDKDEPPTSGREPTEGVKTSNGHSQPQPSRKQAQRGEERLQEQPSRQMTDEKIYVNSQDDAAPKTKTQYEARTLHSLLSIPEGRAVTFHGVAPLISGSNIPHVPPQPHAGLGVGISGLGGRDQTTRNTYLVCRLFWSDDSVRSNVCWGTTEPDYNFMQVSPVLLTPSLLERARNNCMVIEVWDKKTSAQNDQLVGIAKLPLHQFYMSFRDERIASTLLKSQYPVVAVDNYVNIVDPFTGVQYGQLKVLLALGSSEQISALQRLKCDKDALDTRPSRPGHYLERGEAVTRNMAEQDSTQDELVEHIFEVVVEGVRGLPQLEDTVWGEADCFVQYHFPSQSPPRGAPDSANTMSVGPILAPHQTPTTLCMPDPTFHDVSRHRLQLPRGTPVQRELLTACAGVGGGAGGIPFEVWCRYYYPNIRDQVVAKTSLPLAKLCAMVTMQRRGEPSVQTFSLPLRLQHPDQDSLTKEQIAKLQDAGLLDVTVNYRHNVVQGGGSIPRGRETGGPQVCLSVGVLRACGLKSAAVSLAQFDSSLQYASEVGVNAYIKMELSFLSKQDVRITQTVARTFAPEFSHHVDFPCPLLFDDQDSDQLSLAEALETAEMKLEVWHQVPGFKSDHDANFVTIDSGTNKAAGISAHRLFAPTGDILLGTAMVPLQAILSHRTGLQGWYPLSIPAPGWTNQPSVHHSGHPPDHSASDSPQASRGRGLDRVGGGLELSIKFAHQGDRDRVIDAGRRVGWSPDVELEGLEELWDDEGASAGSYSAEINVNIDSAWFPVHAALRPGQQALDTAAKAYIRYKLYDKGSICSKLCYLDANDENYITADLKHGHHFHTALTQPLAWYLREERLEIQLWVSYNGELSPTDTGHTRPRQRDKLIGCAYVDMSALCDKRIKQRRISGLYPLFRPGASDLGGSCMRVHLSLKHAHVDSHRQQESADEAKMPLRDGIRQIHPSRPHHQEHPVDAEEEAARRQEDERRQREEEEEQETRREMTKPVLMGVAVERAMHLVSVPSSNRLEDSLPSCYVTFQSADGNPIHTPTVPNSAQPVWGFEQEVKISAEVLDRQSFIFKVWHQTSSEPDMNSDRMLGFASVDLAPLLAGFRSLNGWYNILDFGGHCRGQIKVSITPRESVSPLKRSPKPKTSPNTSAILAQGFPHIPLTTLSSSSSHPPSLPARSSSPPKSTNPPSNHYQEHLQNVRKFHADLHDRLQTRQPDSTTSEQGRDSRRGTKTAAVVSLGDGGLLPSSVSSSFLMQNLRKNLTELDSVYHRLQQRLAHDPSPDSVSHPENKPSDEQVHIPRLPTEKIPNNDNVENSNQQVQYSTGDRTNDPTHRRTSDEDILEKIRADLRQEDAEYISDDDAVREETGGRNHYSEMEEPASPQVESDWEDSVQFQDRREDRESEPEEDIIIVPRPLNDISSANFSNGVRPDANVGPQIHQGGEQDLDGVNQSQQDDKVEDNSDSGTSRQQKFDENDEELGHASDFLGAGHELDLEPGLTDQFRTGMGDGRLPMESNGRTGVAGKGLESEIAKSDSEDDKNRADTDHVHLDRDAIADENAQHPSERSSSNSENHMQSLIPPTSKVSSKSQDDSGGEDSNFGSDNMAGMRPEHQILEHSDKSQDISRRGDHATPRIIADTDKDQTMGRNANDRRVAESSGASDRDAGRGSKSRSNEDWPEQKVREGAKEDGGGGSPDESSDESVVITIDSRQAEKQTVAGTRTEQPGNVNLSSSHSPPAQLPNFFLPTRDLEASMRALHNVTSILPRVQPRLVEDSDEATSRPTDAAKELTQRLASRHSSSRSRVSRPSSKPAYKLPTAEEARRIAKIFASRFSES</sequence>
<proteinExistence type="predicted"/>
<feature type="compositionally biased region" description="Polar residues" evidence="1">
    <location>
        <begin position="1530"/>
        <end position="1539"/>
    </location>
</feature>
<dbReference type="PANTHER" id="PTHR21254">
    <property type="entry name" value="C2 DOMAIN-CONTAINING PROTEIN 3"/>
    <property type="match status" value="1"/>
</dbReference>
<organism evidence="3 4">
    <name type="scientific">Patiria miniata</name>
    <name type="common">Bat star</name>
    <name type="synonym">Asterina miniata</name>
    <dbReference type="NCBI Taxonomy" id="46514"/>
    <lineage>
        <taxon>Eukaryota</taxon>
        <taxon>Metazoa</taxon>
        <taxon>Echinodermata</taxon>
        <taxon>Eleutherozoa</taxon>
        <taxon>Asterozoa</taxon>
        <taxon>Asteroidea</taxon>
        <taxon>Valvatacea</taxon>
        <taxon>Valvatida</taxon>
        <taxon>Asterinidae</taxon>
        <taxon>Patiria</taxon>
    </lineage>
</organism>
<feature type="compositionally biased region" description="Low complexity" evidence="1">
    <location>
        <begin position="17"/>
        <end position="34"/>
    </location>
</feature>
<reference evidence="3" key="1">
    <citation type="submission" date="2022-11" db="UniProtKB">
        <authorList>
            <consortium name="EnsemblMetazoa"/>
        </authorList>
    </citation>
    <scope>IDENTIFICATION</scope>
</reference>
<feature type="region of interest" description="Disordered" evidence="1">
    <location>
        <begin position="1270"/>
        <end position="1316"/>
    </location>
</feature>
<feature type="region of interest" description="Disordered" evidence="1">
    <location>
        <begin position="1448"/>
        <end position="1510"/>
    </location>
</feature>
<dbReference type="GO" id="GO:0005814">
    <property type="term" value="C:centriole"/>
    <property type="evidence" value="ECO:0007669"/>
    <property type="project" value="TreeGrafter"/>
</dbReference>
<feature type="region of interest" description="Disordered" evidence="1">
    <location>
        <begin position="2083"/>
        <end position="2133"/>
    </location>
</feature>
<dbReference type="Pfam" id="PF00168">
    <property type="entry name" value="C2"/>
    <property type="match status" value="3"/>
</dbReference>
<feature type="compositionally biased region" description="Polar residues" evidence="1">
    <location>
        <begin position="1460"/>
        <end position="1469"/>
    </location>
</feature>
<dbReference type="GO" id="GO:0034451">
    <property type="term" value="C:centriolar satellite"/>
    <property type="evidence" value="ECO:0007669"/>
    <property type="project" value="TreeGrafter"/>
</dbReference>
<feature type="compositionally biased region" description="Polar residues" evidence="1">
    <location>
        <begin position="1882"/>
        <end position="1904"/>
    </location>
</feature>
<dbReference type="GO" id="GO:0061511">
    <property type="term" value="P:centriole elongation"/>
    <property type="evidence" value="ECO:0007669"/>
    <property type="project" value="TreeGrafter"/>
</dbReference>
<dbReference type="EnsemblMetazoa" id="XM_038207182.1">
    <property type="protein sequence ID" value="XP_038063110.1"/>
    <property type="gene ID" value="LOC119733812"/>
</dbReference>
<evidence type="ECO:0000256" key="1">
    <source>
        <dbReference type="SAM" id="MobiDB-lite"/>
    </source>
</evidence>
<feature type="compositionally biased region" description="Polar residues" evidence="1">
    <location>
        <begin position="222"/>
        <end position="237"/>
    </location>
</feature>
<feature type="region of interest" description="Disordered" evidence="1">
    <location>
        <begin position="72"/>
        <end position="105"/>
    </location>
</feature>
<feature type="compositionally biased region" description="Basic and acidic residues" evidence="1">
    <location>
        <begin position="1843"/>
        <end position="1881"/>
    </location>
</feature>
<feature type="compositionally biased region" description="Basic and acidic residues" evidence="1">
    <location>
        <begin position="1644"/>
        <end position="1657"/>
    </location>
</feature>
<feature type="compositionally biased region" description="Basic and acidic residues" evidence="1">
    <location>
        <begin position="1681"/>
        <end position="1692"/>
    </location>
</feature>
<feature type="region of interest" description="Disordered" evidence="1">
    <location>
        <begin position="1594"/>
        <end position="1657"/>
    </location>
</feature>
<keyword evidence="4" id="KW-1185">Reference proteome</keyword>
<feature type="region of interest" description="Disordered" evidence="1">
    <location>
        <begin position="1669"/>
        <end position="2060"/>
    </location>
</feature>
<dbReference type="InterPro" id="IPR035892">
    <property type="entry name" value="C2_domain_sf"/>
</dbReference>
<evidence type="ECO:0000313" key="4">
    <source>
        <dbReference type="Proteomes" id="UP000887568"/>
    </source>
</evidence>
<dbReference type="InterPro" id="IPR000008">
    <property type="entry name" value="C2_dom"/>
</dbReference>
<feature type="compositionally biased region" description="Acidic residues" evidence="1">
    <location>
        <begin position="1671"/>
        <end position="1680"/>
    </location>
</feature>